<dbReference type="EMBL" id="CAJVPJ010000137">
    <property type="protein sequence ID" value="CAG8484097.1"/>
    <property type="molecule type" value="Genomic_DNA"/>
</dbReference>
<dbReference type="OrthoDB" id="1667587at2759"/>
<gene>
    <name evidence="5" type="ORF">POCULU_LOCUS1708</name>
</gene>
<comment type="similarity">
    <text evidence="3">Belongs to the WD repeat PROPPIN family.</text>
</comment>
<name>A0A9N8WFN0_9GLOM</name>
<evidence type="ECO:0000313" key="6">
    <source>
        <dbReference type="Proteomes" id="UP000789572"/>
    </source>
</evidence>
<dbReference type="AlphaFoldDB" id="A0A9N8WFN0"/>
<evidence type="ECO:0000256" key="3">
    <source>
        <dbReference type="ARBA" id="ARBA00025740"/>
    </source>
</evidence>
<organism evidence="5 6">
    <name type="scientific">Paraglomus occultum</name>
    <dbReference type="NCBI Taxonomy" id="144539"/>
    <lineage>
        <taxon>Eukaryota</taxon>
        <taxon>Fungi</taxon>
        <taxon>Fungi incertae sedis</taxon>
        <taxon>Mucoromycota</taxon>
        <taxon>Glomeromycotina</taxon>
        <taxon>Glomeromycetes</taxon>
        <taxon>Paraglomerales</taxon>
        <taxon>Paraglomeraceae</taxon>
        <taxon>Paraglomus</taxon>
    </lineage>
</organism>
<dbReference type="PANTHER" id="PTHR11227">
    <property type="entry name" value="WD-REPEAT PROTEIN INTERACTING WITH PHOSPHOINOSIDES WIPI -RELATED"/>
    <property type="match status" value="1"/>
</dbReference>
<dbReference type="Proteomes" id="UP000789572">
    <property type="component" value="Unassembled WGS sequence"/>
</dbReference>
<dbReference type="InterPro" id="IPR048720">
    <property type="entry name" value="PROPPIN"/>
</dbReference>
<evidence type="ECO:0000256" key="1">
    <source>
        <dbReference type="ARBA" id="ARBA00022574"/>
    </source>
</evidence>
<keyword evidence="6" id="KW-1185">Reference proteome</keyword>
<reference evidence="5" key="1">
    <citation type="submission" date="2021-06" db="EMBL/GenBank/DDBJ databases">
        <authorList>
            <person name="Kallberg Y."/>
            <person name="Tangrot J."/>
            <person name="Rosling A."/>
        </authorList>
    </citation>
    <scope>NUCLEOTIDE SEQUENCE</scope>
    <source>
        <strain evidence="5">IA702</strain>
    </source>
</reference>
<dbReference type="InterPro" id="IPR015943">
    <property type="entry name" value="WD40/YVTN_repeat-like_dom_sf"/>
</dbReference>
<dbReference type="InterPro" id="IPR001680">
    <property type="entry name" value="WD40_rpt"/>
</dbReference>
<evidence type="ECO:0000256" key="2">
    <source>
        <dbReference type="ARBA" id="ARBA00022737"/>
    </source>
</evidence>
<proteinExistence type="inferred from homology"/>
<comment type="caution">
    <text evidence="5">The sequence shown here is derived from an EMBL/GenBank/DDBJ whole genome shotgun (WGS) entry which is preliminary data.</text>
</comment>
<sequence>MNLSKPSSSSSASDAPGLLYAGFNQNFGCFAVGLEHGFRIYNCDPTKEKLRKEEGGGIAIVEMLFRCNYLALVGGGKNPKYAPNKVIIWDDYKEKPIVEMEFRNEVKNVKLKKDRIVVVLQNKVFVYRFDAMPEKLHTFETIDNDKGLVALSSSHSHAILATPGRQKGHIQIIDLNTTHPITVSGNTNGTTSTSIGQHRRSFSDHRSEETTKVRGQRTGSTTFMSTSISFIPAHTNKLSCLALNEDGSKCASASEKGTLIRVFDTASGKLLNELRRGLERAEIFSIAFSQDSKRLCVSSDKGTVHVFNLYADMEKGPGPVDNGKAYYGEVVVNYASVEWKSAVETYFPNTSRPSGHLLTSRLIVDAFVVLVRKAIASLLSVQMASATNTSLMKEEEVNVLGWKLRIFSRIKKTNVVRQDA</sequence>
<dbReference type="Pfam" id="PF21032">
    <property type="entry name" value="PROPPIN"/>
    <property type="match status" value="2"/>
</dbReference>
<keyword evidence="2" id="KW-0677">Repeat</keyword>
<dbReference type="SMART" id="SM00320">
    <property type="entry name" value="WD40"/>
    <property type="match status" value="2"/>
</dbReference>
<feature type="compositionally biased region" description="Basic and acidic residues" evidence="4">
    <location>
        <begin position="201"/>
        <end position="212"/>
    </location>
</feature>
<evidence type="ECO:0000256" key="4">
    <source>
        <dbReference type="SAM" id="MobiDB-lite"/>
    </source>
</evidence>
<keyword evidence="1" id="KW-0853">WD repeat</keyword>
<accession>A0A9N8WFN0</accession>
<evidence type="ECO:0000313" key="5">
    <source>
        <dbReference type="EMBL" id="CAG8484097.1"/>
    </source>
</evidence>
<dbReference type="SUPFAM" id="SSF50978">
    <property type="entry name" value="WD40 repeat-like"/>
    <property type="match status" value="1"/>
</dbReference>
<feature type="compositionally biased region" description="Low complexity" evidence="4">
    <location>
        <begin position="183"/>
        <end position="196"/>
    </location>
</feature>
<protein>
    <submittedName>
        <fullName evidence="5">8521_t:CDS:1</fullName>
    </submittedName>
</protein>
<dbReference type="InterPro" id="IPR036322">
    <property type="entry name" value="WD40_repeat_dom_sf"/>
</dbReference>
<dbReference type="GO" id="GO:0005737">
    <property type="term" value="C:cytoplasm"/>
    <property type="evidence" value="ECO:0007669"/>
    <property type="project" value="UniProtKB-ARBA"/>
</dbReference>
<feature type="region of interest" description="Disordered" evidence="4">
    <location>
        <begin position="183"/>
        <end position="217"/>
    </location>
</feature>
<dbReference type="Gene3D" id="2.130.10.10">
    <property type="entry name" value="YVTN repeat-like/Quinoprotein amine dehydrogenase"/>
    <property type="match status" value="1"/>
</dbReference>